<name>A0A0D1EBP6_9RHOB</name>
<dbReference type="InterPro" id="IPR011053">
    <property type="entry name" value="Single_hybrid_motif"/>
</dbReference>
<keyword evidence="4" id="KW-1185">Reference proteome</keyword>
<dbReference type="PATRIC" id="fig|935700.4.peg.3232"/>
<dbReference type="Pfam" id="PF00364">
    <property type="entry name" value="Biotin_lipoyl"/>
    <property type="match status" value="1"/>
</dbReference>
<evidence type="ECO:0000313" key="3">
    <source>
        <dbReference type="EMBL" id="KIT15159.1"/>
    </source>
</evidence>
<reference evidence="3 4" key="1">
    <citation type="submission" date="2015-02" db="EMBL/GenBank/DDBJ databases">
        <title>Genome Sequence of Jannaschia aquimarina DSM28248, a member of the Roseobacter clade.</title>
        <authorList>
            <person name="Voget S."/>
            <person name="Daniel R."/>
        </authorList>
    </citation>
    <scope>NUCLEOTIDE SEQUENCE [LARGE SCALE GENOMIC DNA]</scope>
    <source>
        <strain evidence="3 4">GSW-M26</strain>
    </source>
</reference>
<comment type="caution">
    <text evidence="3">The sequence shown here is derived from an EMBL/GenBank/DDBJ whole genome shotgun (WGS) entry which is preliminary data.</text>
</comment>
<sequence length="66" mass="6725">MPGLVREVLVAAGDAVSAGDRLAVLEAMKMEHALRAPRDGTVAEVLAAAGSQVEAGAALIRLEEEA</sequence>
<organism evidence="3 4">
    <name type="scientific">Jannaschia aquimarina</name>
    <dbReference type="NCBI Taxonomy" id="935700"/>
    <lineage>
        <taxon>Bacteria</taxon>
        <taxon>Pseudomonadati</taxon>
        <taxon>Pseudomonadota</taxon>
        <taxon>Alphaproteobacteria</taxon>
        <taxon>Rhodobacterales</taxon>
        <taxon>Roseobacteraceae</taxon>
        <taxon>Jannaschia</taxon>
    </lineage>
</organism>
<dbReference type="InterPro" id="IPR001882">
    <property type="entry name" value="Biotin_BS"/>
</dbReference>
<keyword evidence="1" id="KW-0092">Biotin</keyword>
<dbReference type="InterPro" id="IPR000089">
    <property type="entry name" value="Biotin_lipoyl"/>
</dbReference>
<dbReference type="Proteomes" id="UP000032232">
    <property type="component" value="Unassembled WGS sequence"/>
</dbReference>
<dbReference type="CDD" id="cd06850">
    <property type="entry name" value="biotinyl_domain"/>
    <property type="match status" value="1"/>
</dbReference>
<dbReference type="STRING" id="935700.jaqu_31280"/>
<evidence type="ECO:0000259" key="2">
    <source>
        <dbReference type="PROSITE" id="PS50968"/>
    </source>
</evidence>
<keyword evidence="3" id="KW-0456">Lyase</keyword>
<feature type="domain" description="Lipoyl-binding" evidence="2">
    <location>
        <begin position="1"/>
        <end position="63"/>
    </location>
</feature>
<dbReference type="EMBL" id="JYFE01000059">
    <property type="protein sequence ID" value="KIT15159.1"/>
    <property type="molecule type" value="Genomic_DNA"/>
</dbReference>
<dbReference type="PANTHER" id="PTHR45266:SF3">
    <property type="entry name" value="OXALOACETATE DECARBOXYLASE ALPHA CHAIN"/>
    <property type="match status" value="1"/>
</dbReference>
<evidence type="ECO:0000313" key="4">
    <source>
        <dbReference type="Proteomes" id="UP000032232"/>
    </source>
</evidence>
<dbReference type="Gene3D" id="2.40.50.100">
    <property type="match status" value="1"/>
</dbReference>
<dbReference type="PANTHER" id="PTHR45266">
    <property type="entry name" value="OXALOACETATE DECARBOXYLASE ALPHA CHAIN"/>
    <property type="match status" value="1"/>
</dbReference>
<dbReference type="SUPFAM" id="SSF51230">
    <property type="entry name" value="Single hybrid motif"/>
    <property type="match status" value="1"/>
</dbReference>
<proteinExistence type="predicted"/>
<dbReference type="GO" id="GO:0016829">
    <property type="term" value="F:lyase activity"/>
    <property type="evidence" value="ECO:0007669"/>
    <property type="project" value="UniProtKB-KW"/>
</dbReference>
<protein>
    <submittedName>
        <fullName evidence="3">GcdC protein</fullName>
        <ecNumber evidence="3">4.1.1.70</ecNumber>
    </submittedName>
</protein>
<evidence type="ECO:0000256" key="1">
    <source>
        <dbReference type="ARBA" id="ARBA00023267"/>
    </source>
</evidence>
<dbReference type="EC" id="4.1.1.70" evidence="3"/>
<dbReference type="InterPro" id="IPR050709">
    <property type="entry name" value="Biotin_Carboxyl_Carrier/Decarb"/>
</dbReference>
<dbReference type="PROSITE" id="PS50968">
    <property type="entry name" value="BIOTINYL_LIPOYL"/>
    <property type="match status" value="1"/>
</dbReference>
<accession>A0A0D1EBP6</accession>
<dbReference type="FunFam" id="2.40.50.100:FF:000003">
    <property type="entry name" value="Acetyl-CoA carboxylase biotin carboxyl carrier protein"/>
    <property type="match status" value="1"/>
</dbReference>
<dbReference type="PROSITE" id="PS00188">
    <property type="entry name" value="BIOTIN"/>
    <property type="match status" value="1"/>
</dbReference>
<dbReference type="AlphaFoldDB" id="A0A0D1EBP6"/>
<gene>
    <name evidence="3" type="primary">gcdC</name>
    <name evidence="3" type="ORF">jaqu_31280</name>
</gene>